<accession>A0A7W8CXA1</accession>
<keyword evidence="8 9" id="KW-0472">Membrane</keyword>
<dbReference type="InterPro" id="IPR004700">
    <property type="entry name" value="PTS_IIC_man"/>
</dbReference>
<dbReference type="PANTHER" id="PTHR32502:SF8">
    <property type="entry name" value="N-ACETYLGALACTOSAMINE PERMEASE IIC COMPONENT 1"/>
    <property type="match status" value="1"/>
</dbReference>
<dbReference type="GO" id="GO:0005886">
    <property type="term" value="C:plasma membrane"/>
    <property type="evidence" value="ECO:0007669"/>
    <property type="project" value="UniProtKB-SubCell"/>
</dbReference>
<gene>
    <name evidence="10" type="ORF">HNQ47_001351</name>
</gene>
<dbReference type="AlphaFoldDB" id="A0A7W8CXA1"/>
<reference evidence="10 11" key="1">
    <citation type="submission" date="2020-08" db="EMBL/GenBank/DDBJ databases">
        <title>Genomic Encyclopedia of Type Strains, Phase IV (KMG-IV): sequencing the most valuable type-strain genomes for metagenomic binning, comparative biology and taxonomic classification.</title>
        <authorList>
            <person name="Goeker M."/>
        </authorList>
    </citation>
    <scope>NUCLEOTIDE SEQUENCE [LARGE SCALE GENOMIC DNA]</scope>
    <source>
        <strain evidence="10 11">DSM 25799</strain>
    </source>
</reference>
<comment type="subcellular location">
    <subcellularLocation>
        <location evidence="1">Cell membrane</location>
        <topology evidence="1">Multi-pass membrane protein</topology>
    </subcellularLocation>
</comment>
<keyword evidence="4" id="KW-0762">Sugar transport</keyword>
<name>A0A7W8CXA1_9FIRM</name>
<sequence length="253" mass="26865">MHITIIQAILIGLIYYLGANGTPWFTVNLGWAFRRPLMQGLAVGLVLGDPVKGCIVGAAINVTYLAQITAGGAQTMDEGLAGTVGTAIAIISNTSAAVAVSLAVPISLLGNLIWMIYMTGDIFIVHRVDKIAETGNVRKIIFWNIVPSQIFKCLLYTIPVAIAVYSGTGAITSLLNSLEGTPVIDCLTTIGTILPALGIAMNFRAILSTMGNKAYLYFLLGFVLLSYFELPLLVIGILAVILAMLTRTASETE</sequence>
<evidence type="ECO:0000256" key="1">
    <source>
        <dbReference type="ARBA" id="ARBA00004651"/>
    </source>
</evidence>
<evidence type="ECO:0000256" key="5">
    <source>
        <dbReference type="ARBA" id="ARBA00022683"/>
    </source>
</evidence>
<dbReference type="PROSITE" id="PS51106">
    <property type="entry name" value="PTS_EIIC_TYPE_4"/>
    <property type="match status" value="1"/>
</dbReference>
<proteinExistence type="predicted"/>
<feature type="transmembrane region" description="Helical" evidence="9">
    <location>
        <begin position="181"/>
        <end position="203"/>
    </location>
</feature>
<evidence type="ECO:0000256" key="6">
    <source>
        <dbReference type="ARBA" id="ARBA00022692"/>
    </source>
</evidence>
<dbReference type="Proteomes" id="UP000539953">
    <property type="component" value="Unassembled WGS sequence"/>
</dbReference>
<feature type="transmembrane region" description="Helical" evidence="9">
    <location>
        <begin position="215"/>
        <end position="245"/>
    </location>
</feature>
<evidence type="ECO:0000256" key="7">
    <source>
        <dbReference type="ARBA" id="ARBA00022989"/>
    </source>
</evidence>
<evidence type="ECO:0000256" key="4">
    <source>
        <dbReference type="ARBA" id="ARBA00022597"/>
    </source>
</evidence>
<evidence type="ECO:0000313" key="10">
    <source>
        <dbReference type="EMBL" id="MBB5183330.1"/>
    </source>
</evidence>
<dbReference type="Pfam" id="PF03609">
    <property type="entry name" value="EII-Sor"/>
    <property type="match status" value="1"/>
</dbReference>
<keyword evidence="11" id="KW-1185">Reference proteome</keyword>
<dbReference type="EMBL" id="JACHHK010000004">
    <property type="protein sequence ID" value="MBB5183330.1"/>
    <property type="molecule type" value="Genomic_DNA"/>
</dbReference>
<feature type="transmembrane region" description="Helical" evidence="9">
    <location>
        <begin position="96"/>
        <end position="117"/>
    </location>
</feature>
<evidence type="ECO:0000256" key="2">
    <source>
        <dbReference type="ARBA" id="ARBA00022448"/>
    </source>
</evidence>
<keyword evidence="5" id="KW-0598">Phosphotransferase system</keyword>
<dbReference type="RefSeq" id="WP_183328620.1">
    <property type="nucleotide sequence ID" value="NZ_JACHHK010000004.1"/>
</dbReference>
<organism evidence="10 11">
    <name type="scientific">Catenisphaera adipataccumulans</name>
    <dbReference type="NCBI Taxonomy" id="700500"/>
    <lineage>
        <taxon>Bacteria</taxon>
        <taxon>Bacillati</taxon>
        <taxon>Bacillota</taxon>
        <taxon>Erysipelotrichia</taxon>
        <taxon>Erysipelotrichales</taxon>
        <taxon>Erysipelotrichaceae</taxon>
        <taxon>Catenisphaera</taxon>
    </lineage>
</organism>
<keyword evidence="7 9" id="KW-1133">Transmembrane helix</keyword>
<dbReference type="InterPro" id="IPR050303">
    <property type="entry name" value="GatZ_KbaZ_carbometab"/>
</dbReference>
<evidence type="ECO:0000256" key="3">
    <source>
        <dbReference type="ARBA" id="ARBA00022475"/>
    </source>
</evidence>
<comment type="caution">
    <text evidence="10">The sequence shown here is derived from an EMBL/GenBank/DDBJ whole genome shotgun (WGS) entry which is preliminary data.</text>
</comment>
<evidence type="ECO:0000313" key="11">
    <source>
        <dbReference type="Proteomes" id="UP000539953"/>
    </source>
</evidence>
<keyword evidence="2" id="KW-0813">Transport</keyword>
<dbReference type="GO" id="GO:0009401">
    <property type="term" value="P:phosphoenolpyruvate-dependent sugar phosphotransferase system"/>
    <property type="evidence" value="ECO:0007669"/>
    <property type="project" value="UniProtKB-KW"/>
</dbReference>
<dbReference type="PANTHER" id="PTHR32502">
    <property type="entry name" value="N-ACETYLGALACTOSAMINE PERMEASE II COMPONENT-RELATED"/>
    <property type="match status" value="1"/>
</dbReference>
<keyword evidence="6 9" id="KW-0812">Transmembrane</keyword>
<keyword evidence="3" id="KW-1003">Cell membrane</keyword>
<evidence type="ECO:0000256" key="9">
    <source>
        <dbReference type="SAM" id="Phobius"/>
    </source>
</evidence>
<protein>
    <submittedName>
        <fullName evidence="10">PTS system mannose-specific IIC component</fullName>
    </submittedName>
</protein>
<evidence type="ECO:0000256" key="8">
    <source>
        <dbReference type="ARBA" id="ARBA00023136"/>
    </source>
</evidence>
<feature type="transmembrane region" description="Helical" evidence="9">
    <location>
        <begin position="153"/>
        <end position="175"/>
    </location>
</feature>